<accession>A0A8T2LUS0</accession>
<dbReference type="InterPro" id="IPR036179">
    <property type="entry name" value="Ig-like_dom_sf"/>
</dbReference>
<organism evidence="3 4">
    <name type="scientific">Astyanax mexicanus</name>
    <name type="common">Blind cave fish</name>
    <name type="synonym">Astyanax fasciatus mexicanus</name>
    <dbReference type="NCBI Taxonomy" id="7994"/>
    <lineage>
        <taxon>Eukaryota</taxon>
        <taxon>Metazoa</taxon>
        <taxon>Chordata</taxon>
        <taxon>Craniata</taxon>
        <taxon>Vertebrata</taxon>
        <taxon>Euteleostomi</taxon>
        <taxon>Actinopterygii</taxon>
        <taxon>Neopterygii</taxon>
        <taxon>Teleostei</taxon>
        <taxon>Ostariophysi</taxon>
        <taxon>Characiformes</taxon>
        <taxon>Characoidei</taxon>
        <taxon>Acestrorhamphidae</taxon>
        <taxon>Acestrorhamphinae</taxon>
        <taxon>Astyanax</taxon>
    </lineage>
</organism>
<reference evidence="3 4" key="1">
    <citation type="submission" date="2021-07" db="EMBL/GenBank/DDBJ databases">
        <authorList>
            <person name="Imarazene B."/>
            <person name="Zahm M."/>
            <person name="Klopp C."/>
            <person name="Cabau C."/>
            <person name="Beille S."/>
            <person name="Jouanno E."/>
            <person name="Castinel A."/>
            <person name="Lluch J."/>
            <person name="Gil L."/>
            <person name="Kuchtly C."/>
            <person name="Lopez Roques C."/>
            <person name="Donnadieu C."/>
            <person name="Parrinello H."/>
            <person name="Journot L."/>
            <person name="Du K."/>
            <person name="Schartl M."/>
            <person name="Retaux S."/>
            <person name="Guiguen Y."/>
        </authorList>
    </citation>
    <scope>NUCLEOTIDE SEQUENCE [LARGE SCALE GENOMIC DNA]</scope>
    <source>
        <strain evidence="3">Pach_M1</strain>
        <tissue evidence="3">Testis</tissue>
    </source>
</reference>
<keyword evidence="1" id="KW-1133">Transmembrane helix</keyword>
<dbReference type="SUPFAM" id="SSF48726">
    <property type="entry name" value="Immunoglobulin"/>
    <property type="match status" value="1"/>
</dbReference>
<dbReference type="Proteomes" id="UP000752171">
    <property type="component" value="Unassembled WGS sequence"/>
</dbReference>
<dbReference type="AlphaFoldDB" id="A0A8T2LUS0"/>
<proteinExistence type="predicted"/>
<protein>
    <recommendedName>
        <fullName evidence="2">Immunoglobulin domain-containing protein</fullName>
    </recommendedName>
</protein>
<feature type="transmembrane region" description="Helical" evidence="1">
    <location>
        <begin position="209"/>
        <end position="234"/>
    </location>
</feature>
<evidence type="ECO:0000256" key="1">
    <source>
        <dbReference type="SAM" id="Phobius"/>
    </source>
</evidence>
<evidence type="ECO:0000259" key="2">
    <source>
        <dbReference type="SMART" id="SM00409"/>
    </source>
</evidence>
<keyword evidence="1" id="KW-0812">Transmembrane</keyword>
<sequence>MEKGHFAFVYKISSEISLKGNNTVSAFNHTMLLSLYLFTAVFLPFTALEAVEMLEVELGQAVTLKCNISLHHEIFWLKVSMEDKPRLLMVAGLKSDGIVSDVWNYDTSRYRSALGLDERFFGLKILHVLKSDLASYYCGTLDGKRMEFEEGVHIYAKPAQPKTSTNTEKITSYEQGMPAQPETKLNTTNITSNRNDPVPSVAENGFSPYTIFAAVLGVGQLGMLLAVVVVHLIAGRPIRKPS</sequence>
<dbReference type="Gene3D" id="2.60.40.10">
    <property type="entry name" value="Immunoglobulins"/>
    <property type="match status" value="1"/>
</dbReference>
<dbReference type="InterPro" id="IPR003599">
    <property type="entry name" value="Ig_sub"/>
</dbReference>
<dbReference type="SMART" id="SM00409">
    <property type="entry name" value="IG"/>
    <property type="match status" value="1"/>
</dbReference>
<evidence type="ECO:0000313" key="3">
    <source>
        <dbReference type="EMBL" id="KAG9275469.1"/>
    </source>
</evidence>
<feature type="domain" description="Immunoglobulin" evidence="2">
    <location>
        <begin position="51"/>
        <end position="157"/>
    </location>
</feature>
<dbReference type="InterPro" id="IPR013783">
    <property type="entry name" value="Ig-like_fold"/>
</dbReference>
<keyword evidence="1" id="KW-0472">Membrane</keyword>
<gene>
    <name evidence="3" type="ORF">AMEX_G9990</name>
</gene>
<dbReference type="OrthoDB" id="8939957at2759"/>
<comment type="caution">
    <text evidence="3">The sequence shown here is derived from an EMBL/GenBank/DDBJ whole genome shotgun (WGS) entry which is preliminary data.</text>
</comment>
<name>A0A8T2LUS0_ASTMX</name>
<evidence type="ECO:0000313" key="4">
    <source>
        <dbReference type="Proteomes" id="UP000752171"/>
    </source>
</evidence>
<dbReference type="EMBL" id="JAICCE010000007">
    <property type="protein sequence ID" value="KAG9275469.1"/>
    <property type="molecule type" value="Genomic_DNA"/>
</dbReference>